<dbReference type="CDD" id="cd00077">
    <property type="entry name" value="HDc"/>
    <property type="match status" value="1"/>
</dbReference>
<dbReference type="Gene3D" id="1.10.472.50">
    <property type="entry name" value="HD-domain/PDEase-like"/>
    <property type="match status" value="1"/>
</dbReference>
<dbReference type="Proteomes" id="UP000278804">
    <property type="component" value="Chromosome"/>
</dbReference>
<dbReference type="PANTHER" id="PTHR33594:SF1">
    <property type="entry name" value="HD_PDEASE DOMAIN-CONTAINING PROTEIN"/>
    <property type="match status" value="1"/>
</dbReference>
<dbReference type="GO" id="GO:0016787">
    <property type="term" value="F:hydrolase activity"/>
    <property type="evidence" value="ECO:0007669"/>
    <property type="project" value="UniProtKB-KW"/>
</dbReference>
<accession>A0A3S8RMX2</accession>
<name>A0A3S8RMX2_9FIRM</name>
<dbReference type="EMBL" id="CP034234">
    <property type="protein sequence ID" value="AZK44183.1"/>
    <property type="molecule type" value="Genomic_DNA"/>
</dbReference>
<dbReference type="InterPro" id="IPR003607">
    <property type="entry name" value="HD/PDEase_dom"/>
</dbReference>
<evidence type="ECO:0000259" key="1">
    <source>
        <dbReference type="SMART" id="SM00471"/>
    </source>
</evidence>
<protein>
    <submittedName>
        <fullName evidence="2">Phosphohydrolase</fullName>
    </submittedName>
</protein>
<dbReference type="PANTHER" id="PTHR33594">
    <property type="entry name" value="SUPERFAMILY HYDROLASE, PUTATIVE (AFU_ORTHOLOGUE AFUA_1G03035)-RELATED"/>
    <property type="match status" value="1"/>
</dbReference>
<sequence>MLSNNQISILNNLDQNIFEMMSADKSGHDYYHIKRVVNLTSRLISETDNEFVIKSIAYLHDVFDDKTLKTDNLELSLQNLFKKWNLDFEGFEDEIILGVSQIGYKGGFGVQNKIRSAQIVSDADYLDAMGAIGIARTFYYAGSKGTPLYDPTLKSVEIDSLSAYRTSKRNAIEHLDEKLVKLYDLLETEKAKRIGKARHQRLLDFYQDFYDEMNESEM</sequence>
<dbReference type="AlphaFoldDB" id="A0A3S8RMX2"/>
<dbReference type="KEGG" id="eri:EEI45_04975"/>
<evidence type="ECO:0000313" key="2">
    <source>
        <dbReference type="EMBL" id="AZK44183.1"/>
    </source>
</evidence>
<proteinExistence type="predicted"/>
<organism evidence="2 3">
    <name type="scientific">Erysipelothrix piscisicarius</name>
    <dbReference type="NCBI Taxonomy" id="2485784"/>
    <lineage>
        <taxon>Bacteria</taxon>
        <taxon>Bacillati</taxon>
        <taxon>Bacillota</taxon>
        <taxon>Erysipelotrichia</taxon>
        <taxon>Erysipelotrichales</taxon>
        <taxon>Erysipelotrichaceae</taxon>
        <taxon>Erysipelothrix</taxon>
    </lineage>
</organism>
<feature type="domain" description="HD/PDEase" evidence="1">
    <location>
        <begin position="25"/>
        <end position="138"/>
    </location>
</feature>
<reference evidence="2 3" key="1">
    <citation type="journal article" date="2020" name="Int. J. Syst. Evol. Microbiol.">
        <title>Description of Erysipelothrix piscisicarius sp. nov., an emergent fish pathogen, and assessment of virulence using a tiger barb (Puntigrus tetrazona) infection model.</title>
        <authorList>
            <person name="Pomaranski E.K."/>
            <person name="Griffin M.J."/>
            <person name="Camus A.C."/>
            <person name="Armwood A.R."/>
            <person name="Shelley J."/>
            <person name="Waldbieser G.C."/>
            <person name="LaFrentz B.R."/>
            <person name="Garcia J.C."/>
            <person name="Yanong R."/>
            <person name="Soto E."/>
        </authorList>
    </citation>
    <scope>NUCLEOTIDE SEQUENCE [LARGE SCALE GENOMIC DNA]</scope>
    <source>
        <strain evidence="2 3">15TAL0474</strain>
    </source>
</reference>
<keyword evidence="2" id="KW-0378">Hydrolase</keyword>
<gene>
    <name evidence="2" type="ORF">EEI45_04975</name>
</gene>
<dbReference type="Gene3D" id="1.20.58.1910">
    <property type="match status" value="1"/>
</dbReference>
<evidence type="ECO:0000313" key="3">
    <source>
        <dbReference type="Proteomes" id="UP000278804"/>
    </source>
</evidence>
<dbReference type="SUPFAM" id="SSF109604">
    <property type="entry name" value="HD-domain/PDEase-like"/>
    <property type="match status" value="1"/>
</dbReference>
<keyword evidence="3" id="KW-1185">Reference proteome</keyword>
<dbReference type="SMART" id="SM00471">
    <property type="entry name" value="HDc"/>
    <property type="match status" value="1"/>
</dbReference>